<feature type="region of interest" description="Disordered" evidence="1">
    <location>
        <begin position="22"/>
        <end position="64"/>
    </location>
</feature>
<feature type="compositionally biased region" description="Basic and acidic residues" evidence="1">
    <location>
        <begin position="46"/>
        <end position="61"/>
    </location>
</feature>
<dbReference type="OrthoDB" id="4839158at2759"/>
<proteinExistence type="predicted"/>
<feature type="region of interest" description="Disordered" evidence="1">
    <location>
        <begin position="506"/>
        <end position="557"/>
    </location>
</feature>
<evidence type="ECO:0000256" key="1">
    <source>
        <dbReference type="SAM" id="MobiDB-lite"/>
    </source>
</evidence>
<reference evidence="2" key="1">
    <citation type="journal article" date="2021" name="Nat. Commun.">
        <title>Genetic determinants of endophytism in the Arabidopsis root mycobiome.</title>
        <authorList>
            <person name="Mesny F."/>
            <person name="Miyauchi S."/>
            <person name="Thiergart T."/>
            <person name="Pickel B."/>
            <person name="Atanasova L."/>
            <person name="Karlsson M."/>
            <person name="Huettel B."/>
            <person name="Barry K.W."/>
            <person name="Haridas S."/>
            <person name="Chen C."/>
            <person name="Bauer D."/>
            <person name="Andreopoulos W."/>
            <person name="Pangilinan J."/>
            <person name="LaButti K."/>
            <person name="Riley R."/>
            <person name="Lipzen A."/>
            <person name="Clum A."/>
            <person name="Drula E."/>
            <person name="Henrissat B."/>
            <person name="Kohler A."/>
            <person name="Grigoriev I.V."/>
            <person name="Martin F.M."/>
            <person name="Hacquard S."/>
        </authorList>
    </citation>
    <scope>NUCLEOTIDE SEQUENCE</scope>
    <source>
        <strain evidence="2">MPI-CAGE-AT-0016</strain>
    </source>
</reference>
<feature type="region of interest" description="Disordered" evidence="1">
    <location>
        <begin position="393"/>
        <end position="489"/>
    </location>
</feature>
<feature type="compositionally biased region" description="Basic and acidic residues" evidence="1">
    <location>
        <begin position="447"/>
        <end position="457"/>
    </location>
</feature>
<feature type="region of interest" description="Disordered" evidence="1">
    <location>
        <begin position="575"/>
        <end position="664"/>
    </location>
</feature>
<feature type="compositionally biased region" description="Polar residues" evidence="1">
    <location>
        <begin position="596"/>
        <end position="611"/>
    </location>
</feature>
<name>A0A8K0TDQ3_9PEZI</name>
<feature type="compositionally biased region" description="Low complexity" evidence="1">
    <location>
        <begin position="419"/>
        <end position="432"/>
    </location>
</feature>
<keyword evidence="3" id="KW-1185">Reference proteome</keyword>
<dbReference type="EMBL" id="JAGPXD010000004">
    <property type="protein sequence ID" value="KAH7359049.1"/>
    <property type="molecule type" value="Genomic_DNA"/>
</dbReference>
<evidence type="ECO:0000313" key="2">
    <source>
        <dbReference type="EMBL" id="KAH7359049.1"/>
    </source>
</evidence>
<feature type="compositionally biased region" description="Polar residues" evidence="1">
    <location>
        <begin position="336"/>
        <end position="355"/>
    </location>
</feature>
<feature type="region of interest" description="Disordered" evidence="1">
    <location>
        <begin position="79"/>
        <end position="151"/>
    </location>
</feature>
<evidence type="ECO:0000313" key="3">
    <source>
        <dbReference type="Proteomes" id="UP000813385"/>
    </source>
</evidence>
<sequence>MLKTTTETGDIGIFSISYSPFPVPGHSRQVSRSRPSLDDSISTRLGLRERHETTHRDDRRRLPSYRDTASEIISLYGSNSRSHTSYGVRSPAFDDPERRSYSMVTTSPSRDRSLHQGGSDFLQRPRSPFPYPTRLRRPGVRPSSPALTENGSVDYSRMVGIDRVSYRTVHASYRAVYPQGHRQAPPVSMRPDARRPPYCLPSSSTTPALPRNQRRQGPRRQSGTSQSSGRLSDSNRTFSCDQSIRSSSLTSIVELYRRPASAQSTFRSLRPEGSFYYDYSEGFDDCPAPTNLSGTPSAPYAPIPRRASSLTKPLVLRDESEARLDAVIDVSVRDFSVSSTRTSSNQDTSDQTNGGSLDVRRTREAAVTRPGSCTSLQEYRCKDDADKPYAAFEGTRSDATKGSEIPSPDSLSSLADECPASPSEPASQASSPTDPCQEDANSSSPNKPDETRNDHLEMAVFEEEPQKIGEGGLDTEVIDRGAGGPQPFHRHKRNLAALRISTAKIQLSIHRDPEPPSTPKLCEPLDSAQDGRKIKLSPQQQPSVEPSPSSGSTASHEPFLHSFAPFYLPEIPTPRTATTLLSTPGGAPVERGPATRSPSSAVANAGSTPMSAPTYRGSIQLFEPSPAKENCPPAQRSSKGQLGRPLATKLFPRRSSTSDCEGGTVRRHAAPFKDTDFMCSDVPPPDLFDCDMPLEQVYKRRGRRFVLTREKTRDIPLAHPVTPRAHPSISTEGGRSRMYSLDSSFESHHPGLRKKISNLRLRIKQSRPHLRQRHVKETPHPPARMAKVADPRGPSHLPKALNGPVRSTCPRSTSAPAVPGRLRKWVTDARMAMKAYVRKTRNQEREA</sequence>
<comment type="caution">
    <text evidence="2">The sequence shown here is derived from an EMBL/GenBank/DDBJ whole genome shotgun (WGS) entry which is preliminary data.</text>
</comment>
<gene>
    <name evidence="2" type="ORF">B0T11DRAFT_285651</name>
</gene>
<feature type="compositionally biased region" description="Polar residues" evidence="1">
    <location>
        <begin position="28"/>
        <end position="43"/>
    </location>
</feature>
<dbReference type="Proteomes" id="UP000813385">
    <property type="component" value="Unassembled WGS sequence"/>
</dbReference>
<feature type="region of interest" description="Disordered" evidence="1">
    <location>
        <begin position="336"/>
        <end position="372"/>
    </location>
</feature>
<feature type="region of interest" description="Disordered" evidence="1">
    <location>
        <begin position="782"/>
        <end position="820"/>
    </location>
</feature>
<feature type="compositionally biased region" description="Low complexity" evidence="1">
    <location>
        <begin position="537"/>
        <end position="555"/>
    </location>
</feature>
<accession>A0A8K0TDQ3</accession>
<protein>
    <submittedName>
        <fullName evidence="2">Uncharacterized protein</fullName>
    </submittedName>
</protein>
<dbReference type="AlphaFoldDB" id="A0A8K0TDQ3"/>
<organism evidence="2 3">
    <name type="scientific">Plectosphaerella cucumerina</name>
    <dbReference type="NCBI Taxonomy" id="40658"/>
    <lineage>
        <taxon>Eukaryota</taxon>
        <taxon>Fungi</taxon>
        <taxon>Dikarya</taxon>
        <taxon>Ascomycota</taxon>
        <taxon>Pezizomycotina</taxon>
        <taxon>Sordariomycetes</taxon>
        <taxon>Hypocreomycetidae</taxon>
        <taxon>Glomerellales</taxon>
        <taxon>Plectosphaerellaceae</taxon>
        <taxon>Plectosphaerella</taxon>
    </lineage>
</organism>
<feature type="region of interest" description="Disordered" evidence="1">
    <location>
        <begin position="180"/>
        <end position="239"/>
    </location>
</feature>
<feature type="compositionally biased region" description="Low complexity" evidence="1">
    <location>
        <begin position="219"/>
        <end position="234"/>
    </location>
</feature>